<dbReference type="InterPro" id="IPR005817">
    <property type="entry name" value="Wnt"/>
</dbReference>
<keyword evidence="11" id="KW-1185">Reference proteome</keyword>
<evidence type="ECO:0000256" key="7">
    <source>
        <dbReference type="ARBA" id="ARBA00023157"/>
    </source>
</evidence>
<dbReference type="PANTHER" id="PTHR12027:SF114">
    <property type="entry name" value="PROTEIN MOM-2"/>
    <property type="match status" value="1"/>
</dbReference>
<dbReference type="PANTHER" id="PTHR12027">
    <property type="entry name" value="WNT RELATED"/>
    <property type="match status" value="1"/>
</dbReference>
<evidence type="ECO:0000256" key="8">
    <source>
        <dbReference type="ARBA" id="ARBA00023288"/>
    </source>
</evidence>
<keyword evidence="7" id="KW-1015">Disulfide bond</keyword>
<dbReference type="GO" id="GO:0048699">
    <property type="term" value="P:generation of neurons"/>
    <property type="evidence" value="ECO:0007669"/>
    <property type="project" value="UniProtKB-ARBA"/>
</dbReference>
<dbReference type="GO" id="GO:0016055">
    <property type="term" value="P:Wnt signaling pathway"/>
    <property type="evidence" value="ECO:0007669"/>
    <property type="project" value="UniProtKB-KW"/>
</dbReference>
<dbReference type="Gene3D" id="3.30.2460.20">
    <property type="match status" value="1"/>
</dbReference>
<protein>
    <recommendedName>
        <fullName evidence="9">Protein Wnt</fullName>
    </recommendedName>
</protein>
<evidence type="ECO:0000256" key="1">
    <source>
        <dbReference type="ARBA" id="ARBA00004498"/>
    </source>
</evidence>
<name>A0ABD2KCQ9_9BILA</name>
<evidence type="ECO:0000256" key="2">
    <source>
        <dbReference type="ARBA" id="ARBA00005683"/>
    </source>
</evidence>
<organism evidence="10 11">
    <name type="scientific">Heterodera trifolii</name>
    <dbReference type="NCBI Taxonomy" id="157864"/>
    <lineage>
        <taxon>Eukaryota</taxon>
        <taxon>Metazoa</taxon>
        <taxon>Ecdysozoa</taxon>
        <taxon>Nematoda</taxon>
        <taxon>Chromadorea</taxon>
        <taxon>Rhabditida</taxon>
        <taxon>Tylenchina</taxon>
        <taxon>Tylenchomorpha</taxon>
        <taxon>Tylenchoidea</taxon>
        <taxon>Heteroderidae</taxon>
        <taxon>Heteroderinae</taxon>
        <taxon>Heterodera</taxon>
    </lineage>
</organism>
<dbReference type="Proteomes" id="UP001620626">
    <property type="component" value="Unassembled WGS sequence"/>
</dbReference>
<sequence>MPQFSPFAAVSVRHSQSQRPIATTNRSRSSSKLVFLQLLILLANNALPAVSSWLMAAQLASALSSPDYYNCQMQPGLTRRQRDICVRHPSAMRSISDGLRAAIDECHAQFERERWNCSATFNVGVPSEEDSTPETAYVFAISSAGASAAVARACARGEIPECGCGGGEQTVINSPDVEGLSVADPQQFIWAGCSDNIRFGNQFTRKFIDTAEKKRSDARSLMNLHNNRVGRRLLATNMRKKCKCHGVSGSCVTKTCWKTVPTMEEFSALLKQKYTNAKQVALALDSALLVLGLPPPAPLPAATSVRSDRFASSAQSYQPHHFPPPQPSRTDLVYLVRSPDYCSLYAENGQKTISGTSGRECFSQIECQQLCCGRGWETRHEIRQEPCRCKFVWCCDVKCDICRREVERRFCR</sequence>
<dbReference type="EMBL" id="JBICBT010000786">
    <property type="protein sequence ID" value="KAL3100633.1"/>
    <property type="molecule type" value="Genomic_DNA"/>
</dbReference>
<keyword evidence="5" id="KW-0272">Extracellular matrix</keyword>
<comment type="function">
    <text evidence="9">Ligand for members of the frizzled family of seven transmembrane receptors.</text>
</comment>
<comment type="subcellular location">
    <subcellularLocation>
        <location evidence="1 9">Secreted</location>
        <location evidence="1 9">Extracellular space</location>
        <location evidence="1 9">Extracellular matrix</location>
    </subcellularLocation>
</comment>
<evidence type="ECO:0000256" key="6">
    <source>
        <dbReference type="ARBA" id="ARBA00022687"/>
    </source>
</evidence>
<comment type="caution">
    <text evidence="10">The sequence shown here is derived from an EMBL/GenBank/DDBJ whole genome shotgun (WGS) entry which is preliminary data.</text>
</comment>
<reference evidence="10 11" key="1">
    <citation type="submission" date="2024-10" db="EMBL/GenBank/DDBJ databases">
        <authorList>
            <person name="Kim D."/>
        </authorList>
    </citation>
    <scope>NUCLEOTIDE SEQUENCE [LARGE SCALE GENOMIC DNA]</scope>
    <source>
        <strain evidence="10">BH-2024</strain>
    </source>
</reference>
<dbReference type="PROSITE" id="PS00246">
    <property type="entry name" value="WNT1"/>
    <property type="match status" value="1"/>
</dbReference>
<dbReference type="InterPro" id="IPR018161">
    <property type="entry name" value="Wnt_CS"/>
</dbReference>
<dbReference type="InterPro" id="IPR043158">
    <property type="entry name" value="Wnt_C"/>
</dbReference>
<gene>
    <name evidence="10" type="ORF">niasHT_020912</name>
</gene>
<proteinExistence type="inferred from homology"/>
<comment type="similarity">
    <text evidence="2 9">Belongs to the Wnt family.</text>
</comment>
<keyword evidence="8" id="KW-0449">Lipoprotein</keyword>
<evidence type="ECO:0000313" key="10">
    <source>
        <dbReference type="EMBL" id="KAL3100633.1"/>
    </source>
</evidence>
<dbReference type="AlphaFoldDB" id="A0ABD2KCQ9"/>
<evidence type="ECO:0000256" key="4">
    <source>
        <dbReference type="ARBA" id="ARBA00022525"/>
    </source>
</evidence>
<dbReference type="SMART" id="SM00097">
    <property type="entry name" value="WNT1"/>
    <property type="match status" value="1"/>
</dbReference>
<dbReference type="Pfam" id="PF00110">
    <property type="entry name" value="wnt"/>
    <property type="match status" value="1"/>
</dbReference>
<evidence type="ECO:0000313" key="11">
    <source>
        <dbReference type="Proteomes" id="UP001620626"/>
    </source>
</evidence>
<evidence type="ECO:0000256" key="3">
    <source>
        <dbReference type="ARBA" id="ARBA00022473"/>
    </source>
</evidence>
<keyword evidence="3 9" id="KW-0217">Developmental protein</keyword>
<keyword evidence="4" id="KW-0964">Secreted</keyword>
<evidence type="ECO:0000256" key="5">
    <source>
        <dbReference type="ARBA" id="ARBA00022530"/>
    </source>
</evidence>
<dbReference type="PRINTS" id="PR01349">
    <property type="entry name" value="WNTPROTEIN"/>
</dbReference>
<dbReference type="CDD" id="cd13113">
    <property type="entry name" value="Wnt"/>
    <property type="match status" value="1"/>
</dbReference>
<evidence type="ECO:0000256" key="9">
    <source>
        <dbReference type="RuleBase" id="RU003500"/>
    </source>
</evidence>
<accession>A0ABD2KCQ9</accession>
<keyword evidence="6 9" id="KW-0879">Wnt signaling pathway</keyword>